<keyword evidence="10 13" id="KW-0143">Chaperone</keyword>
<keyword evidence="6 13" id="KW-0812">Transmembrane</keyword>
<keyword evidence="8 13" id="KW-1133">Transmembrane helix</keyword>
<evidence type="ECO:0000259" key="14">
    <source>
        <dbReference type="Pfam" id="PF02096"/>
    </source>
</evidence>
<evidence type="ECO:0000256" key="4">
    <source>
        <dbReference type="ARBA" id="ARBA00022448"/>
    </source>
</evidence>
<dbReference type="CDD" id="cd20070">
    <property type="entry name" value="5TM_YidC_Alb3"/>
    <property type="match status" value="1"/>
</dbReference>
<evidence type="ECO:0000256" key="5">
    <source>
        <dbReference type="ARBA" id="ARBA00022475"/>
    </source>
</evidence>
<comment type="function">
    <text evidence="13">Required for the insertion and/or proper folding and/or complex formation of integral membrane proteins into the membrane. Involved in integration of membrane proteins that insert both dependently and independently of the Sec translocase complex, as well as at least some lipoproteins. Aids folding of multispanning membrane proteins.</text>
</comment>
<evidence type="ECO:0000259" key="15">
    <source>
        <dbReference type="Pfam" id="PF14849"/>
    </source>
</evidence>
<reference evidence="16" key="1">
    <citation type="submission" date="2021-02" db="EMBL/GenBank/DDBJ databases">
        <title>Fulvivirga sp. S481 isolated from sea water.</title>
        <authorList>
            <person name="Bae S.S."/>
            <person name="Baek K."/>
        </authorList>
    </citation>
    <scope>NUCLEOTIDE SEQUENCE</scope>
    <source>
        <strain evidence="16">S481</strain>
    </source>
</reference>
<evidence type="ECO:0000256" key="7">
    <source>
        <dbReference type="ARBA" id="ARBA00022927"/>
    </source>
</evidence>
<feature type="transmembrane region" description="Helical" evidence="13">
    <location>
        <begin position="427"/>
        <end position="452"/>
    </location>
</feature>
<dbReference type="KEGG" id="fuv:JR347_10980"/>
<dbReference type="GO" id="GO:0032977">
    <property type="term" value="F:membrane insertase activity"/>
    <property type="evidence" value="ECO:0007669"/>
    <property type="project" value="InterPro"/>
</dbReference>
<dbReference type="Pfam" id="PF14849">
    <property type="entry name" value="YidC_periplas"/>
    <property type="match status" value="1"/>
</dbReference>
<accession>A0A974WIT9</accession>
<dbReference type="InterPro" id="IPR028053">
    <property type="entry name" value="Membr_insert_YidC_N"/>
</dbReference>
<name>A0A974WIT9_9BACT</name>
<feature type="transmembrane region" description="Helical" evidence="13">
    <location>
        <begin position="488"/>
        <end position="505"/>
    </location>
</feature>
<dbReference type="RefSeq" id="WP_205720651.1">
    <property type="nucleotide sequence ID" value="NZ_CP070608.1"/>
</dbReference>
<dbReference type="InterPro" id="IPR028055">
    <property type="entry name" value="YidC/Oxa/ALB_C"/>
</dbReference>
<evidence type="ECO:0000256" key="11">
    <source>
        <dbReference type="ARBA" id="ARBA00033245"/>
    </source>
</evidence>
<evidence type="ECO:0000256" key="2">
    <source>
        <dbReference type="ARBA" id="ARBA00010527"/>
    </source>
</evidence>
<dbReference type="AlphaFoldDB" id="A0A974WIT9"/>
<keyword evidence="17" id="KW-1185">Reference proteome</keyword>
<dbReference type="GO" id="GO:0015031">
    <property type="term" value="P:protein transport"/>
    <property type="evidence" value="ECO:0007669"/>
    <property type="project" value="UniProtKB-KW"/>
</dbReference>
<protein>
    <recommendedName>
        <fullName evidence="3 13">Membrane protein insertase YidC</fullName>
    </recommendedName>
    <alternativeName>
        <fullName evidence="12 13">Foldase YidC</fullName>
    </alternativeName>
    <alternativeName>
        <fullName evidence="13">Membrane protein YidC</fullName>
    </alternativeName>
    <alternativeName>
        <fullName evidence="11 13">membrane integrase YidC</fullName>
    </alternativeName>
</protein>
<dbReference type="PANTHER" id="PTHR12428:SF65">
    <property type="entry name" value="CYTOCHROME C OXIDASE ASSEMBLY PROTEIN COX18, MITOCHONDRIAL"/>
    <property type="match status" value="1"/>
</dbReference>
<gene>
    <name evidence="13 16" type="primary">yidC</name>
    <name evidence="16" type="ORF">JR347_10980</name>
</gene>
<comment type="subunit">
    <text evidence="13">Interacts with the Sec translocase complex via SecD. Specifically interacts with transmembrane segments of nascent integral membrane proteins during membrane integration.</text>
</comment>
<dbReference type="InterPro" id="IPR019998">
    <property type="entry name" value="Membr_insert_YidC"/>
</dbReference>
<feature type="transmembrane region" description="Helical" evidence="13">
    <location>
        <begin position="7"/>
        <end position="23"/>
    </location>
</feature>
<feature type="domain" description="Membrane insertase YidC/Oxa/ALB C-terminal" evidence="14">
    <location>
        <begin position="366"/>
        <end position="559"/>
    </location>
</feature>
<dbReference type="NCBIfam" id="TIGR03593">
    <property type="entry name" value="yidC_nterm"/>
    <property type="match status" value="1"/>
</dbReference>
<evidence type="ECO:0000313" key="17">
    <source>
        <dbReference type="Proteomes" id="UP000662783"/>
    </source>
</evidence>
<keyword evidence="7 13" id="KW-0653">Protein transport</keyword>
<evidence type="ECO:0000256" key="9">
    <source>
        <dbReference type="ARBA" id="ARBA00023136"/>
    </source>
</evidence>
<dbReference type="NCBIfam" id="TIGR03592">
    <property type="entry name" value="yidC_oxa1_cterm"/>
    <property type="match status" value="1"/>
</dbReference>
<dbReference type="PANTHER" id="PTHR12428">
    <property type="entry name" value="OXA1"/>
    <property type="match status" value="1"/>
</dbReference>
<dbReference type="NCBIfam" id="NF002356">
    <property type="entry name" value="PRK01318.2-3"/>
    <property type="match status" value="1"/>
</dbReference>
<sequence length="603" mass="68552">MDKNQATGLILIALMLITYFTFFKPEVPQQEELVETTEEVTPNLELPDSTSVGAAPTLPDSLINVENQTKFGVFAAGAKGESQLVTLENELVKISIDTKGAEIREVILKNFNSKDENPVRLITDKTNEFVTQVTSMGKSIDLTELYYSANTSTISEGQKITFTLNLGGGKTVSHEYFLAADSYEVGYNLRLRGLNNDITKDEVLFNWNEQMITQEKDVEMSRINSTVNYYTLSDGFDEIAERSMEYEEEIINEPIKWSTIKQRFFLSAILAEKSFSKGKFSTDVDMANPEMVKNAKVSLTIPKEDVTASEGANFRFYFGPNDYHITSEFAEGFSKNLWLGYPPMLWVNKYVLIPLFDLLNNVLNNYGLIIILIVLIIKLVLSPLSYKSYLSMAKMKVLKPELDEIKEKHGDDMSKAQQEQMKLYQQVGVNPISGCLPMLLQMPILLAMFYFFPQSIELRGESFLWADDLSNYDSILSLPFEIPFYGDHVSLFVLLMTASTILITYSQQQVSTVQGPMKSLSYMMPIIFMFVLNSYPAALSFYYFVSNLVTFGQQVLIRRFVDEDKIRTILEENKKNAGSRKKSKFQQRLEDAMKAQAQKKGKK</sequence>
<organism evidence="16 17">
    <name type="scientific">Fulvivirga lutea</name>
    <dbReference type="NCBI Taxonomy" id="2810512"/>
    <lineage>
        <taxon>Bacteria</taxon>
        <taxon>Pseudomonadati</taxon>
        <taxon>Bacteroidota</taxon>
        <taxon>Cytophagia</taxon>
        <taxon>Cytophagales</taxon>
        <taxon>Fulvivirgaceae</taxon>
        <taxon>Fulvivirga</taxon>
    </lineage>
</organism>
<dbReference type="Pfam" id="PF02096">
    <property type="entry name" value="60KD_IMP"/>
    <property type="match status" value="1"/>
</dbReference>
<evidence type="ECO:0000256" key="1">
    <source>
        <dbReference type="ARBA" id="ARBA00004429"/>
    </source>
</evidence>
<dbReference type="PRINTS" id="PR00701">
    <property type="entry name" value="60KDINNERMP"/>
</dbReference>
<dbReference type="InterPro" id="IPR038221">
    <property type="entry name" value="YidC_periplasmic_sf"/>
</dbReference>
<dbReference type="InterPro" id="IPR047196">
    <property type="entry name" value="YidC_ALB_C"/>
</dbReference>
<evidence type="ECO:0000256" key="13">
    <source>
        <dbReference type="HAMAP-Rule" id="MF_01810"/>
    </source>
</evidence>
<keyword evidence="4 13" id="KW-0813">Transport</keyword>
<evidence type="ECO:0000256" key="8">
    <source>
        <dbReference type="ARBA" id="ARBA00022989"/>
    </source>
</evidence>
<comment type="similarity">
    <text evidence="2 13">Belongs to the OXA1/ALB3/YidC family. Type 1 subfamily.</text>
</comment>
<feature type="transmembrane region" description="Helical" evidence="13">
    <location>
        <begin position="526"/>
        <end position="545"/>
    </location>
</feature>
<dbReference type="HAMAP" id="MF_01810">
    <property type="entry name" value="YidC_type1"/>
    <property type="match status" value="1"/>
</dbReference>
<dbReference type="Proteomes" id="UP000662783">
    <property type="component" value="Chromosome"/>
</dbReference>
<dbReference type="InterPro" id="IPR001708">
    <property type="entry name" value="YidC/ALB3/OXA1/COX18"/>
</dbReference>
<dbReference type="Gene3D" id="2.70.98.90">
    <property type="match status" value="1"/>
</dbReference>
<feature type="domain" description="Membrane insertase YidC N-terminal" evidence="15">
    <location>
        <begin position="85"/>
        <end position="340"/>
    </location>
</feature>
<dbReference type="EMBL" id="CP070608">
    <property type="protein sequence ID" value="QSE96138.1"/>
    <property type="molecule type" value="Genomic_DNA"/>
</dbReference>
<keyword evidence="5 13" id="KW-1003">Cell membrane</keyword>
<evidence type="ECO:0000256" key="12">
    <source>
        <dbReference type="ARBA" id="ARBA00033342"/>
    </source>
</evidence>
<feature type="transmembrane region" description="Helical" evidence="13">
    <location>
        <begin position="366"/>
        <end position="386"/>
    </location>
</feature>
<dbReference type="GO" id="GO:0005886">
    <property type="term" value="C:plasma membrane"/>
    <property type="evidence" value="ECO:0007669"/>
    <property type="project" value="UniProtKB-SubCell"/>
</dbReference>
<evidence type="ECO:0000313" key="16">
    <source>
        <dbReference type="EMBL" id="QSE96138.1"/>
    </source>
</evidence>
<dbReference type="CDD" id="cd19961">
    <property type="entry name" value="EcYidC-like_peri"/>
    <property type="match status" value="1"/>
</dbReference>
<comment type="subcellular location">
    <subcellularLocation>
        <location evidence="1">Cell inner membrane</location>
        <topology evidence="1">Multi-pass membrane protein</topology>
    </subcellularLocation>
    <subcellularLocation>
        <location evidence="13">Cell membrane</location>
        <topology evidence="13">Multi-pass membrane protein</topology>
    </subcellularLocation>
</comment>
<evidence type="ECO:0000256" key="10">
    <source>
        <dbReference type="ARBA" id="ARBA00023186"/>
    </source>
</evidence>
<evidence type="ECO:0000256" key="3">
    <source>
        <dbReference type="ARBA" id="ARBA00015325"/>
    </source>
</evidence>
<keyword evidence="9 13" id="KW-0472">Membrane</keyword>
<evidence type="ECO:0000256" key="6">
    <source>
        <dbReference type="ARBA" id="ARBA00022692"/>
    </source>
</evidence>
<dbReference type="GO" id="GO:0051205">
    <property type="term" value="P:protein insertion into membrane"/>
    <property type="evidence" value="ECO:0007669"/>
    <property type="project" value="TreeGrafter"/>
</dbReference>
<proteinExistence type="inferred from homology"/>